<dbReference type="Proteomes" id="UP001151760">
    <property type="component" value="Unassembled WGS sequence"/>
</dbReference>
<sequence>MTVRPQPPMAASPKALITAVAATLPLPSPPPSPLTSYSSPLPQISSPPLPVSPSLPISPSPLPASPTHSLGYRAAMIRLRTESPSTFTTTTYHTLTYQSIYGHDESCRTIHLLFSTSIEDTTIRDTTTSTYTVTYIITTSTSTYTGLIDRILHEVHVPPQKRLCIALGPRRDLDREIGYRITNVLEDPDDIAEEIPDARSVMSGQLKLLHRDRRFHARTARLMESEARVSHEA</sequence>
<evidence type="ECO:0000313" key="2">
    <source>
        <dbReference type="Proteomes" id="UP001151760"/>
    </source>
</evidence>
<organism evidence="1 2">
    <name type="scientific">Tanacetum coccineum</name>
    <dbReference type="NCBI Taxonomy" id="301880"/>
    <lineage>
        <taxon>Eukaryota</taxon>
        <taxon>Viridiplantae</taxon>
        <taxon>Streptophyta</taxon>
        <taxon>Embryophyta</taxon>
        <taxon>Tracheophyta</taxon>
        <taxon>Spermatophyta</taxon>
        <taxon>Magnoliopsida</taxon>
        <taxon>eudicotyledons</taxon>
        <taxon>Gunneridae</taxon>
        <taxon>Pentapetalae</taxon>
        <taxon>asterids</taxon>
        <taxon>campanulids</taxon>
        <taxon>Asterales</taxon>
        <taxon>Asteraceae</taxon>
        <taxon>Asteroideae</taxon>
        <taxon>Anthemideae</taxon>
        <taxon>Anthemidinae</taxon>
        <taxon>Tanacetum</taxon>
    </lineage>
</organism>
<dbReference type="EMBL" id="BQNB010016967">
    <property type="protein sequence ID" value="GJT57851.1"/>
    <property type="molecule type" value="Genomic_DNA"/>
</dbReference>
<comment type="caution">
    <text evidence="1">The sequence shown here is derived from an EMBL/GenBank/DDBJ whole genome shotgun (WGS) entry which is preliminary data.</text>
</comment>
<protein>
    <submittedName>
        <fullName evidence="1">Uncharacterized protein</fullName>
    </submittedName>
</protein>
<reference evidence="1" key="2">
    <citation type="submission" date="2022-01" db="EMBL/GenBank/DDBJ databases">
        <authorList>
            <person name="Yamashiro T."/>
            <person name="Shiraishi A."/>
            <person name="Satake H."/>
            <person name="Nakayama K."/>
        </authorList>
    </citation>
    <scope>NUCLEOTIDE SEQUENCE</scope>
</reference>
<name>A0ABQ5F3F0_9ASTR</name>
<keyword evidence="2" id="KW-1185">Reference proteome</keyword>
<evidence type="ECO:0000313" key="1">
    <source>
        <dbReference type="EMBL" id="GJT57851.1"/>
    </source>
</evidence>
<accession>A0ABQ5F3F0</accession>
<proteinExistence type="predicted"/>
<gene>
    <name evidence="1" type="ORF">Tco_0992905</name>
</gene>
<reference evidence="1" key="1">
    <citation type="journal article" date="2022" name="Int. J. Mol. Sci.">
        <title>Draft Genome of Tanacetum Coccineum: Genomic Comparison of Closely Related Tanacetum-Family Plants.</title>
        <authorList>
            <person name="Yamashiro T."/>
            <person name="Shiraishi A."/>
            <person name="Nakayama K."/>
            <person name="Satake H."/>
        </authorList>
    </citation>
    <scope>NUCLEOTIDE SEQUENCE</scope>
</reference>